<evidence type="ECO:0000256" key="4">
    <source>
        <dbReference type="SAM" id="Phobius"/>
    </source>
</evidence>
<keyword evidence="4" id="KW-0472">Membrane</keyword>
<dbReference type="RefSeq" id="WP_377713640.1">
    <property type="nucleotide sequence ID" value="NZ_JBHTJM010000005.1"/>
</dbReference>
<feature type="domain" description="SH3b" evidence="6">
    <location>
        <begin position="187"/>
        <end position="249"/>
    </location>
</feature>
<gene>
    <name evidence="7" type="ORF">ACFQ1O_04105</name>
</gene>
<dbReference type="PANTHER" id="PTHR44943:SF8">
    <property type="entry name" value="TPR REPEAT-CONTAINING PROTEIN MJ0263"/>
    <property type="match status" value="1"/>
</dbReference>
<dbReference type="Gene3D" id="1.25.40.10">
    <property type="entry name" value="Tetratricopeptide repeat domain"/>
    <property type="match status" value="1"/>
</dbReference>
<feature type="transmembrane region" description="Helical" evidence="4">
    <location>
        <begin position="157"/>
        <end position="178"/>
    </location>
</feature>
<keyword evidence="8" id="KW-1185">Reference proteome</keyword>
<comment type="caution">
    <text evidence="7">The sequence shown here is derived from an EMBL/GenBank/DDBJ whole genome shotgun (WGS) entry which is preliminary data.</text>
</comment>
<proteinExistence type="predicted"/>
<keyword evidence="5" id="KW-0732">Signal</keyword>
<protein>
    <submittedName>
        <fullName evidence="7">Tetratricopeptide repeat protein</fullName>
    </submittedName>
</protein>
<dbReference type="InterPro" id="IPR019734">
    <property type="entry name" value="TPR_rpt"/>
</dbReference>
<evidence type="ECO:0000259" key="6">
    <source>
        <dbReference type="PROSITE" id="PS51781"/>
    </source>
</evidence>
<feature type="signal peptide" evidence="5">
    <location>
        <begin position="1"/>
        <end position="18"/>
    </location>
</feature>
<accession>A0ABW3I0N3</accession>
<keyword evidence="4" id="KW-0812">Transmembrane</keyword>
<dbReference type="InterPro" id="IPR003646">
    <property type="entry name" value="SH3-like_bac-type"/>
</dbReference>
<evidence type="ECO:0000256" key="1">
    <source>
        <dbReference type="ARBA" id="ARBA00022737"/>
    </source>
</evidence>
<evidence type="ECO:0000313" key="8">
    <source>
        <dbReference type="Proteomes" id="UP001596997"/>
    </source>
</evidence>
<dbReference type="PROSITE" id="PS51781">
    <property type="entry name" value="SH3B"/>
    <property type="match status" value="1"/>
</dbReference>
<feature type="chain" id="PRO_5045654381" evidence="5">
    <location>
        <begin position="19"/>
        <end position="249"/>
    </location>
</feature>
<sequence>MRKIFFYITLFLFGMVSAQEEALFERANELYNEEKYTEAIQIYDQILKNGQHATSLYFNKANAHYKENQLAESIYNYEKALMLDPSNEDVKTNLAFAKNQLIDKIDVIPTSGFSKFFNSFVNIFHFDTWAIITVVLMLLFVLSFVKYTLEKYTGKKRLFFIVAGVSLLFSLLSLSFAYQQQANVNNTKYAIVFAKESDVRAEPKLSGEQAFILHEGTKVQVLDSFQDWVKIKLTNGSIGWILKNDIKQL</sequence>
<evidence type="ECO:0000256" key="3">
    <source>
        <dbReference type="PROSITE-ProRule" id="PRU00339"/>
    </source>
</evidence>
<dbReference type="PROSITE" id="PS50005">
    <property type="entry name" value="TPR"/>
    <property type="match status" value="1"/>
</dbReference>
<feature type="repeat" description="TPR" evidence="3">
    <location>
        <begin position="54"/>
        <end position="87"/>
    </location>
</feature>
<dbReference type="Gene3D" id="2.30.30.40">
    <property type="entry name" value="SH3 Domains"/>
    <property type="match status" value="1"/>
</dbReference>
<reference evidence="8" key="1">
    <citation type="journal article" date="2019" name="Int. J. Syst. Evol. Microbiol.">
        <title>The Global Catalogue of Microorganisms (GCM) 10K type strain sequencing project: providing services to taxonomists for standard genome sequencing and annotation.</title>
        <authorList>
            <consortium name="The Broad Institute Genomics Platform"/>
            <consortium name="The Broad Institute Genome Sequencing Center for Infectious Disease"/>
            <person name="Wu L."/>
            <person name="Ma J."/>
        </authorList>
    </citation>
    <scope>NUCLEOTIDE SEQUENCE [LARGE SCALE GENOMIC DNA]</scope>
    <source>
        <strain evidence="8">CCUG 62114</strain>
    </source>
</reference>
<dbReference type="PANTHER" id="PTHR44943">
    <property type="entry name" value="CELLULOSE SYNTHASE OPERON PROTEIN C"/>
    <property type="match status" value="1"/>
</dbReference>
<evidence type="ECO:0000256" key="5">
    <source>
        <dbReference type="SAM" id="SignalP"/>
    </source>
</evidence>
<evidence type="ECO:0000313" key="7">
    <source>
        <dbReference type="EMBL" id="MFD0963187.1"/>
    </source>
</evidence>
<keyword evidence="4" id="KW-1133">Transmembrane helix</keyword>
<dbReference type="InterPro" id="IPR011990">
    <property type="entry name" value="TPR-like_helical_dom_sf"/>
</dbReference>
<keyword evidence="1" id="KW-0677">Repeat</keyword>
<dbReference type="SMART" id="SM00028">
    <property type="entry name" value="TPR"/>
    <property type="match status" value="2"/>
</dbReference>
<dbReference type="SUPFAM" id="SSF48452">
    <property type="entry name" value="TPR-like"/>
    <property type="match status" value="1"/>
</dbReference>
<dbReference type="Pfam" id="PF13414">
    <property type="entry name" value="TPR_11"/>
    <property type="match status" value="1"/>
</dbReference>
<dbReference type="SMART" id="SM00287">
    <property type="entry name" value="SH3b"/>
    <property type="match status" value="1"/>
</dbReference>
<organism evidence="7 8">
    <name type="scientific">Pseudofulvibacter geojedonensis</name>
    <dbReference type="NCBI Taxonomy" id="1123758"/>
    <lineage>
        <taxon>Bacteria</taxon>
        <taxon>Pseudomonadati</taxon>
        <taxon>Bacteroidota</taxon>
        <taxon>Flavobacteriia</taxon>
        <taxon>Flavobacteriales</taxon>
        <taxon>Flavobacteriaceae</taxon>
        <taxon>Pseudofulvibacter</taxon>
    </lineage>
</organism>
<evidence type="ECO:0000256" key="2">
    <source>
        <dbReference type="ARBA" id="ARBA00022803"/>
    </source>
</evidence>
<dbReference type="InterPro" id="IPR051685">
    <property type="entry name" value="Ycf3/AcsC/BcsC/TPR_MFPF"/>
</dbReference>
<dbReference type="EMBL" id="JBHTJM010000005">
    <property type="protein sequence ID" value="MFD0963187.1"/>
    <property type="molecule type" value="Genomic_DNA"/>
</dbReference>
<name>A0ABW3I0N3_9FLAO</name>
<dbReference type="Proteomes" id="UP001596997">
    <property type="component" value="Unassembled WGS sequence"/>
</dbReference>
<dbReference type="Pfam" id="PF08239">
    <property type="entry name" value="SH3_3"/>
    <property type="match status" value="1"/>
</dbReference>
<feature type="transmembrane region" description="Helical" evidence="4">
    <location>
        <begin position="123"/>
        <end position="145"/>
    </location>
</feature>
<keyword evidence="2 3" id="KW-0802">TPR repeat</keyword>